<dbReference type="EMBL" id="CDMZ01004603">
    <property type="protein sequence ID" value="CEM50253.1"/>
    <property type="molecule type" value="Genomic_DNA"/>
</dbReference>
<protein>
    <submittedName>
        <fullName evidence="2">Uncharacterized protein</fullName>
    </submittedName>
</protein>
<reference evidence="2" key="1">
    <citation type="submission" date="2014-11" db="EMBL/GenBank/DDBJ databases">
        <authorList>
            <person name="Otto D Thomas"/>
            <person name="Naeem Raeece"/>
        </authorList>
    </citation>
    <scope>NUCLEOTIDE SEQUENCE</scope>
</reference>
<dbReference type="AlphaFoldDB" id="A0A0G4I081"/>
<gene>
    <name evidence="2" type="ORF">Cvel_34303</name>
</gene>
<name>A0A0G4I081_9ALVE</name>
<keyword evidence="1" id="KW-0732">Signal</keyword>
<dbReference type="PhylomeDB" id="A0A0G4I081"/>
<accession>A0A0G4I081</accession>
<proteinExistence type="predicted"/>
<sequence length="269" mass="28468">MKFLTVAALATVASGALDKFGDFGSLGDLGKLDFGGLGLGDKGLDKKPWYLGGDLPKEGPFRADLPFCSTTTELGNTTILEIGGWSLNLNCFNDTVGGQYLATVFSTFDFDEDVTVLVDMNGDEEIPPAGPFEGQEFCDASSQLGDIEELVVPGSPTGEDITVMPYSCPLEFQTQSYDVGDTLNVNTDDVEEFLFKFSNGISVSNGQDGIAFFASASEEGAGQFAPALCGAWGSISVLVPAGVPFELVGYDDAMKKGKGMKPMYAKRSK</sequence>
<feature type="chain" id="PRO_5013108058" evidence="1">
    <location>
        <begin position="16"/>
        <end position="269"/>
    </location>
</feature>
<dbReference type="VEuPathDB" id="CryptoDB:Cvel_34303"/>
<organism evidence="2">
    <name type="scientific">Chromera velia CCMP2878</name>
    <dbReference type="NCBI Taxonomy" id="1169474"/>
    <lineage>
        <taxon>Eukaryota</taxon>
        <taxon>Sar</taxon>
        <taxon>Alveolata</taxon>
        <taxon>Colpodellida</taxon>
        <taxon>Chromeraceae</taxon>
        <taxon>Chromera</taxon>
    </lineage>
</organism>
<evidence type="ECO:0000256" key="1">
    <source>
        <dbReference type="SAM" id="SignalP"/>
    </source>
</evidence>
<evidence type="ECO:0000313" key="2">
    <source>
        <dbReference type="EMBL" id="CEM50253.1"/>
    </source>
</evidence>
<feature type="signal peptide" evidence="1">
    <location>
        <begin position="1"/>
        <end position="15"/>
    </location>
</feature>